<accession>A0A965ZDT1</accession>
<keyword evidence="10" id="KW-0812">Transmembrane</keyword>
<evidence type="ECO:0000256" key="6">
    <source>
        <dbReference type="ARBA" id="ARBA00022833"/>
    </source>
</evidence>
<feature type="domain" description="SIS" evidence="11">
    <location>
        <begin position="61"/>
        <end position="220"/>
    </location>
</feature>
<evidence type="ECO:0000313" key="13">
    <source>
        <dbReference type="Proteomes" id="UP000638732"/>
    </source>
</evidence>
<dbReference type="InterPro" id="IPR004515">
    <property type="entry name" value="Phosphoheptose_Isoase"/>
</dbReference>
<evidence type="ECO:0000259" key="11">
    <source>
        <dbReference type="PROSITE" id="PS51464"/>
    </source>
</evidence>
<feature type="binding site" evidence="9">
    <location>
        <position position="85"/>
    </location>
    <ligand>
        <name>Zn(2+)</name>
        <dbReference type="ChEBI" id="CHEBI:29105"/>
    </ligand>
</feature>
<dbReference type="NCBIfam" id="TIGR00441">
    <property type="entry name" value="gmhA"/>
    <property type="match status" value="1"/>
</dbReference>
<keyword evidence="10" id="KW-1133">Transmembrane helix</keyword>
<comment type="similarity">
    <text evidence="3 9">Belongs to the SIS family. GmhA subfamily.</text>
</comment>
<comment type="caution">
    <text evidence="12">The sequence shown here is derived from an EMBL/GenBank/DDBJ whole genome shotgun (WGS) entry which is preliminary data.</text>
</comment>
<feature type="binding site" evidence="9">
    <location>
        <begin position="144"/>
        <end position="146"/>
    </location>
    <ligand>
        <name>substrate</name>
    </ligand>
</feature>
<dbReference type="PROSITE" id="PS51464">
    <property type="entry name" value="SIS"/>
    <property type="match status" value="1"/>
</dbReference>
<keyword evidence="6 9" id="KW-0862">Zinc</keyword>
<dbReference type="Pfam" id="PF13580">
    <property type="entry name" value="SIS_2"/>
    <property type="match status" value="1"/>
</dbReference>
<dbReference type="GO" id="GO:0008968">
    <property type="term" value="F:D-sedoheptulose 7-phosphate isomerase activity"/>
    <property type="evidence" value="ECO:0007669"/>
    <property type="project" value="UniProtKB-UniRule"/>
</dbReference>
<dbReference type="GO" id="GO:1901135">
    <property type="term" value="P:carbohydrate derivative metabolic process"/>
    <property type="evidence" value="ECO:0007669"/>
    <property type="project" value="InterPro"/>
</dbReference>
<keyword evidence="5 9" id="KW-0479">Metal-binding</keyword>
<feature type="binding site" evidence="9">
    <location>
        <position position="89"/>
    </location>
    <ligand>
        <name>substrate</name>
    </ligand>
</feature>
<dbReference type="GO" id="GO:0005737">
    <property type="term" value="C:cytoplasm"/>
    <property type="evidence" value="ECO:0007669"/>
    <property type="project" value="UniProtKB-SubCell"/>
</dbReference>
<feature type="binding site" evidence="9">
    <location>
        <position position="196"/>
    </location>
    <ligand>
        <name>substrate</name>
    </ligand>
</feature>
<reference evidence="12" key="1">
    <citation type="submission" date="2020-01" db="EMBL/GenBank/DDBJ databases">
        <authorList>
            <person name="Seo Y.L."/>
        </authorList>
    </citation>
    <scope>NUCLEOTIDE SEQUENCE</scope>
    <source>
        <strain evidence="12">R11</strain>
    </source>
</reference>
<dbReference type="HAMAP" id="MF_00067">
    <property type="entry name" value="GmhA"/>
    <property type="match status" value="1"/>
</dbReference>
<dbReference type="InterPro" id="IPR046348">
    <property type="entry name" value="SIS_dom_sf"/>
</dbReference>
<dbReference type="InterPro" id="IPR001347">
    <property type="entry name" value="SIS_dom"/>
</dbReference>
<evidence type="ECO:0000256" key="8">
    <source>
        <dbReference type="ARBA" id="ARBA00023277"/>
    </source>
</evidence>
<keyword evidence="10" id="KW-0472">Membrane</keyword>
<proteinExistence type="inferred from homology"/>
<feature type="binding site" evidence="9">
    <location>
        <begin position="118"/>
        <end position="119"/>
    </location>
    <ligand>
        <name>substrate</name>
    </ligand>
</feature>
<keyword evidence="8 9" id="KW-0119">Carbohydrate metabolism</keyword>
<keyword evidence="7 9" id="KW-0413">Isomerase</keyword>
<feature type="binding site" evidence="9">
    <location>
        <position position="149"/>
    </location>
    <ligand>
        <name>substrate</name>
    </ligand>
</feature>
<dbReference type="GO" id="GO:0005975">
    <property type="term" value="P:carbohydrate metabolic process"/>
    <property type="evidence" value="ECO:0007669"/>
    <property type="project" value="UniProtKB-UniRule"/>
</dbReference>
<feature type="binding site" evidence="9">
    <location>
        <position position="204"/>
    </location>
    <ligand>
        <name>Zn(2+)</name>
        <dbReference type="ChEBI" id="CHEBI:29105"/>
    </ligand>
</feature>
<evidence type="ECO:0000256" key="4">
    <source>
        <dbReference type="ARBA" id="ARBA00022490"/>
    </source>
</evidence>
<evidence type="ECO:0000256" key="3">
    <source>
        <dbReference type="ARBA" id="ARBA00009894"/>
    </source>
</evidence>
<dbReference type="GO" id="GO:0097367">
    <property type="term" value="F:carbohydrate derivative binding"/>
    <property type="evidence" value="ECO:0007669"/>
    <property type="project" value="InterPro"/>
</dbReference>
<comment type="function">
    <text evidence="9">Catalyzes the isomerization of sedoheptulose 7-phosphate in D-glycero-D-manno-heptose 7-phosphate.</text>
</comment>
<dbReference type="CDD" id="cd05006">
    <property type="entry name" value="SIS_GmhA"/>
    <property type="match status" value="1"/>
</dbReference>
<evidence type="ECO:0000256" key="9">
    <source>
        <dbReference type="HAMAP-Rule" id="MF_00067"/>
    </source>
</evidence>
<dbReference type="InterPro" id="IPR035461">
    <property type="entry name" value="GmhA/DiaA"/>
</dbReference>
<dbReference type="Gene3D" id="3.40.50.10490">
    <property type="entry name" value="Glucose-6-phosphate isomerase like protein, domain 1"/>
    <property type="match status" value="1"/>
</dbReference>
<evidence type="ECO:0000256" key="2">
    <source>
        <dbReference type="ARBA" id="ARBA00004496"/>
    </source>
</evidence>
<dbReference type="GO" id="GO:0008270">
    <property type="term" value="F:zinc ion binding"/>
    <property type="evidence" value="ECO:0007669"/>
    <property type="project" value="UniProtKB-UniRule"/>
</dbReference>
<evidence type="ECO:0000256" key="10">
    <source>
        <dbReference type="SAM" id="Phobius"/>
    </source>
</evidence>
<comment type="catalytic activity">
    <reaction evidence="1 9">
        <text>2 D-sedoheptulose 7-phosphate = D-glycero-alpha-D-manno-heptose 7-phosphate + D-glycero-beta-D-manno-heptose 7-phosphate</text>
        <dbReference type="Rhea" id="RHEA:27489"/>
        <dbReference type="ChEBI" id="CHEBI:57483"/>
        <dbReference type="ChEBI" id="CHEBI:60203"/>
        <dbReference type="ChEBI" id="CHEBI:60204"/>
        <dbReference type="EC" id="5.3.1.28"/>
    </reaction>
</comment>
<evidence type="ECO:0000256" key="7">
    <source>
        <dbReference type="ARBA" id="ARBA00023235"/>
    </source>
</evidence>
<dbReference type="AlphaFoldDB" id="A0A965ZDT1"/>
<feature type="binding site" evidence="9">
    <location>
        <begin position="76"/>
        <end position="78"/>
    </location>
    <ligand>
        <name>substrate</name>
    </ligand>
</feature>
<feature type="transmembrane region" description="Helical" evidence="10">
    <location>
        <begin position="12"/>
        <end position="30"/>
    </location>
</feature>
<reference evidence="12" key="2">
    <citation type="submission" date="2020-10" db="EMBL/GenBank/DDBJ databases">
        <title>Mucilaginibacter sp. nov., isolated from soil.</title>
        <authorList>
            <person name="Jeon C.O."/>
        </authorList>
    </citation>
    <scope>NUCLEOTIDE SEQUENCE</scope>
    <source>
        <strain evidence="12">R11</strain>
    </source>
</reference>
<organism evidence="12 13">
    <name type="scientific">Mucilaginibacter agri</name>
    <dbReference type="NCBI Taxonomy" id="2695265"/>
    <lineage>
        <taxon>Bacteria</taxon>
        <taxon>Pseudomonadati</taxon>
        <taxon>Bacteroidota</taxon>
        <taxon>Sphingobacteriia</taxon>
        <taxon>Sphingobacteriales</taxon>
        <taxon>Sphingobacteriaceae</taxon>
        <taxon>Mucilaginibacter</taxon>
    </lineage>
</organism>
<dbReference type="EMBL" id="WWEO01000038">
    <property type="protein sequence ID" value="NCD68398.1"/>
    <property type="molecule type" value="Genomic_DNA"/>
</dbReference>
<keyword evidence="13" id="KW-1185">Reference proteome</keyword>
<keyword evidence="4 9" id="KW-0963">Cytoplasm</keyword>
<dbReference type="Proteomes" id="UP000638732">
    <property type="component" value="Unassembled WGS sequence"/>
</dbReference>
<comment type="pathway">
    <text evidence="9">Carbohydrate biosynthesis; D-glycero-D-manno-heptose 7-phosphate biosynthesis; D-glycero-alpha-D-manno-heptose 7-phosphate and D-glycero-beta-D-manno-heptose 7-phosphate from sedoheptulose 7-phosphate: step 1/1.</text>
</comment>
<evidence type="ECO:0000256" key="5">
    <source>
        <dbReference type="ARBA" id="ARBA00022723"/>
    </source>
</evidence>
<dbReference type="SUPFAM" id="SSF53697">
    <property type="entry name" value="SIS domain"/>
    <property type="match status" value="1"/>
</dbReference>
<protein>
    <recommendedName>
        <fullName evidence="9">Phosphoheptose isomerase</fullName>
        <ecNumber evidence="9">5.3.1.28</ecNumber>
    </recommendedName>
    <alternativeName>
        <fullName evidence="9">Sedoheptulose 7-phosphate isomerase</fullName>
    </alternativeName>
</protein>
<dbReference type="PANTHER" id="PTHR30390">
    <property type="entry name" value="SEDOHEPTULOSE 7-PHOSPHATE ISOMERASE / DNAA INITIATOR-ASSOCIATING FACTOR FOR REPLICATION INITIATION"/>
    <property type="match status" value="1"/>
</dbReference>
<evidence type="ECO:0000313" key="12">
    <source>
        <dbReference type="EMBL" id="NCD68398.1"/>
    </source>
</evidence>
<dbReference type="EC" id="5.3.1.28" evidence="9"/>
<dbReference type="PANTHER" id="PTHR30390:SF6">
    <property type="entry name" value="DNAA INITIATOR-ASSOCIATING PROTEIN DIAA"/>
    <property type="match status" value="1"/>
</dbReference>
<sequence length="222" mass="24118">MKRQKAGFTRLFVLKILYIYCFLNHMLSLIEAHISASIDTKKRLLNDKALVNTILQSTELVIQAYRNNNKTLVAGNGGSAADAQHIAAEFVVRFNFDRPGIPSIALTTDTSMLTATGNDYGFERLFARQVQAQGNAGDVFIGLSTSGNSPNIIKALEACKEKGIKTIGLTGESGGKMADLCDICIKVPSSETPRIQEAHILIGHIICHIVEDTLFGHLNAKS</sequence>
<feature type="binding site" evidence="9">
    <location>
        <position position="196"/>
    </location>
    <ligand>
        <name>Zn(2+)</name>
        <dbReference type="ChEBI" id="CHEBI:29105"/>
    </ligand>
</feature>
<dbReference type="InterPro" id="IPR050099">
    <property type="entry name" value="SIS_GmhA/DiaA_subfam"/>
</dbReference>
<comment type="cofactor">
    <cofactor evidence="9">
        <name>Zn(2+)</name>
        <dbReference type="ChEBI" id="CHEBI:29105"/>
    </cofactor>
    <text evidence="9">Binds 1 zinc ion per subunit.</text>
</comment>
<comment type="subcellular location">
    <subcellularLocation>
        <location evidence="2 9">Cytoplasm</location>
    </subcellularLocation>
</comment>
<feature type="binding site" evidence="9">
    <location>
        <position position="89"/>
    </location>
    <ligand>
        <name>Zn(2+)</name>
        <dbReference type="ChEBI" id="CHEBI:29105"/>
    </ligand>
</feature>
<evidence type="ECO:0000256" key="1">
    <source>
        <dbReference type="ARBA" id="ARBA00000348"/>
    </source>
</evidence>
<comment type="miscellaneous">
    <text evidence="9">The reaction produces a racemic mixture of D-glycero-alpha-D-manno-heptose 7-phosphate and D-glycero-beta-D-manno-heptose 7-phosphate.</text>
</comment>
<name>A0A965ZDT1_9SPHI</name>
<gene>
    <name evidence="9 12" type="primary">gmhA</name>
    <name evidence="12" type="ORF">GSY63_03430</name>
</gene>